<proteinExistence type="predicted"/>
<evidence type="ECO:0000256" key="1">
    <source>
        <dbReference type="SAM" id="MobiDB-lite"/>
    </source>
</evidence>
<keyword evidence="3" id="KW-0371">Homeobox</keyword>
<feature type="transmembrane region" description="Helical" evidence="2">
    <location>
        <begin position="12"/>
        <end position="32"/>
    </location>
</feature>
<protein>
    <submittedName>
        <fullName evidence="3">Homeodomain-like domain-containing protein</fullName>
    </submittedName>
</protein>
<keyword evidence="4" id="KW-1185">Reference proteome</keyword>
<feature type="compositionally biased region" description="Low complexity" evidence="1">
    <location>
        <begin position="226"/>
        <end position="250"/>
    </location>
</feature>
<sequence length="278" mass="28337">MDAADRVSVGMRWARWSAVVIIVAVGVAAFRLSFATLEDLARLAHIPAGDAWLFPVIVDGTILLATAGVLVCPDRRERRFFVSVLVVGALVSVAGNSLHAVAAGRDLPGWAAALVAGIAPISLLADTHGLALLFRAAQRHSAPVIESAPMREPVPVAVAEPVSVPAATVVEPKSGSRGGKRSGGSSADRAARAVVLAASGRSVAAIATELGVSQGTVRKYLKPAKPSAVEPVSNSESESVPASVSSPVSVVRVSPVRSSRPAPAQQAMLPIAVPVGGN</sequence>
<reference evidence="3 4" key="1">
    <citation type="submission" date="2018-06" db="EMBL/GenBank/DDBJ databases">
        <title>Genomic Encyclopedia of Type Strains, Phase IV (KMG-IV): sequencing the most valuable type-strain genomes for metagenomic binning, comparative biology and taxonomic classification.</title>
        <authorList>
            <person name="Goeker M."/>
        </authorList>
    </citation>
    <scope>NUCLEOTIDE SEQUENCE [LARGE SCALE GENOMIC DNA]</scope>
    <source>
        <strain evidence="3 4">DSM 44599</strain>
    </source>
</reference>
<dbReference type="EMBL" id="QNRE01000001">
    <property type="protein sequence ID" value="RBO97080.1"/>
    <property type="molecule type" value="Genomic_DNA"/>
</dbReference>
<evidence type="ECO:0000313" key="3">
    <source>
        <dbReference type="EMBL" id="RBO97080.1"/>
    </source>
</evidence>
<accession>A0A366E3Y1</accession>
<organism evidence="3 4">
    <name type="scientific">Nocardia puris</name>
    <dbReference type="NCBI Taxonomy" id="208602"/>
    <lineage>
        <taxon>Bacteria</taxon>
        <taxon>Bacillati</taxon>
        <taxon>Actinomycetota</taxon>
        <taxon>Actinomycetes</taxon>
        <taxon>Mycobacteriales</taxon>
        <taxon>Nocardiaceae</taxon>
        <taxon>Nocardia</taxon>
    </lineage>
</organism>
<dbReference type="OrthoDB" id="4480597at2"/>
<evidence type="ECO:0000313" key="4">
    <source>
        <dbReference type="Proteomes" id="UP000252586"/>
    </source>
</evidence>
<dbReference type="RefSeq" id="WP_067514269.1">
    <property type="nucleotide sequence ID" value="NZ_QNRE01000001.1"/>
</dbReference>
<feature type="region of interest" description="Disordered" evidence="1">
    <location>
        <begin position="223"/>
        <end position="250"/>
    </location>
</feature>
<feature type="transmembrane region" description="Helical" evidence="2">
    <location>
        <begin position="80"/>
        <end position="98"/>
    </location>
</feature>
<keyword evidence="3" id="KW-0238">DNA-binding</keyword>
<dbReference type="AlphaFoldDB" id="A0A366E3Y1"/>
<feature type="transmembrane region" description="Helical" evidence="2">
    <location>
        <begin position="110"/>
        <end position="134"/>
    </location>
</feature>
<keyword evidence="2" id="KW-0472">Membrane</keyword>
<feature type="transmembrane region" description="Helical" evidence="2">
    <location>
        <begin position="52"/>
        <end position="73"/>
    </location>
</feature>
<gene>
    <name evidence="3" type="ORF">DFR74_1011100</name>
</gene>
<comment type="caution">
    <text evidence="3">The sequence shown here is derived from an EMBL/GenBank/DDBJ whole genome shotgun (WGS) entry which is preliminary data.</text>
</comment>
<evidence type="ECO:0000256" key="2">
    <source>
        <dbReference type="SAM" id="Phobius"/>
    </source>
</evidence>
<dbReference type="Pfam" id="PF10935">
    <property type="entry name" value="DUF2637"/>
    <property type="match status" value="1"/>
</dbReference>
<keyword evidence="2" id="KW-1133">Transmembrane helix</keyword>
<dbReference type="Pfam" id="PF13384">
    <property type="entry name" value="HTH_23"/>
    <property type="match status" value="1"/>
</dbReference>
<dbReference type="Gene3D" id="1.10.10.60">
    <property type="entry name" value="Homeodomain-like"/>
    <property type="match status" value="1"/>
</dbReference>
<dbReference type="GO" id="GO:0003677">
    <property type="term" value="F:DNA binding"/>
    <property type="evidence" value="ECO:0007669"/>
    <property type="project" value="UniProtKB-KW"/>
</dbReference>
<name>A0A366E3Y1_9NOCA</name>
<dbReference type="STRING" id="1210090.GCA_001613185_06712"/>
<keyword evidence="2" id="KW-0812">Transmembrane</keyword>
<dbReference type="InterPro" id="IPR021235">
    <property type="entry name" value="DUF2637"/>
</dbReference>
<dbReference type="Proteomes" id="UP000252586">
    <property type="component" value="Unassembled WGS sequence"/>
</dbReference>